<dbReference type="EMBL" id="MRTP01000004">
    <property type="protein sequence ID" value="OMF53606.1"/>
    <property type="molecule type" value="Genomic_DNA"/>
</dbReference>
<accession>A0A1R1EP53</accession>
<dbReference type="AlphaFoldDB" id="A0A1R1EP53"/>
<evidence type="ECO:0000313" key="2">
    <source>
        <dbReference type="EMBL" id="OMF53606.1"/>
    </source>
</evidence>
<proteinExistence type="predicted"/>
<evidence type="ECO:0000259" key="1">
    <source>
        <dbReference type="Pfam" id="PF00144"/>
    </source>
</evidence>
<keyword evidence="3" id="KW-1185">Reference proteome</keyword>
<keyword evidence="2" id="KW-0378">Hydrolase</keyword>
<dbReference type="PANTHER" id="PTHR43283:SF7">
    <property type="entry name" value="BETA-LACTAMASE-RELATED DOMAIN-CONTAINING PROTEIN"/>
    <property type="match status" value="1"/>
</dbReference>
<comment type="caution">
    <text evidence="2">The sequence shown here is derived from an EMBL/GenBank/DDBJ whole genome shotgun (WGS) entry which is preliminary data.</text>
</comment>
<reference evidence="2 3" key="1">
    <citation type="submission" date="2016-11" db="EMBL/GenBank/DDBJ databases">
        <title>Paenibacillus species isolates.</title>
        <authorList>
            <person name="Beno S.M."/>
        </authorList>
    </citation>
    <scope>NUCLEOTIDE SEQUENCE [LARGE SCALE GENOMIC DNA]</scope>
    <source>
        <strain evidence="2 3">FSL R5-0378</strain>
    </source>
</reference>
<dbReference type="Gene3D" id="3.40.710.10">
    <property type="entry name" value="DD-peptidase/beta-lactamase superfamily"/>
    <property type="match status" value="1"/>
</dbReference>
<gene>
    <name evidence="2" type="ORF">BK138_17375</name>
</gene>
<sequence>MNISALASMIAPVDLRSCLISQNGRLVFEHYRHPRIPDEKAKVNSCTKSFLSALICIAMDQGILPGAETPIIEFFPQLRSASDPRKREITLEHLLTMSAGFEWSEFGGIKSFPRMTRTGNWVEFVLEQPISETPGTRMEYSSGCSQLLSAILVQAAGKSTARYAEENLFGPLGIEDYRWESDPQGIHTGGYGLWLRPGDLLRFGQLYLQQGRWEQRQLIPRELVNRSVQPSIPAGPPNRGFYGWHWWTDTFGAGLGGHSAAASPLSFDYFYARGYAGQFIYIVPILETVVVLTDDKRKKERHPANVFRDFIAPLLLEDLN</sequence>
<organism evidence="2 3">
    <name type="scientific">Paenibacillus rhizosphaerae</name>
    <dbReference type="NCBI Taxonomy" id="297318"/>
    <lineage>
        <taxon>Bacteria</taxon>
        <taxon>Bacillati</taxon>
        <taxon>Bacillota</taxon>
        <taxon>Bacilli</taxon>
        <taxon>Bacillales</taxon>
        <taxon>Paenibacillaceae</taxon>
        <taxon>Paenibacillus</taxon>
    </lineage>
</organism>
<dbReference type="Pfam" id="PF00144">
    <property type="entry name" value="Beta-lactamase"/>
    <property type="match status" value="1"/>
</dbReference>
<dbReference type="GO" id="GO:0016787">
    <property type="term" value="F:hydrolase activity"/>
    <property type="evidence" value="ECO:0007669"/>
    <property type="project" value="UniProtKB-KW"/>
</dbReference>
<evidence type="ECO:0000313" key="3">
    <source>
        <dbReference type="Proteomes" id="UP000187172"/>
    </source>
</evidence>
<dbReference type="Proteomes" id="UP000187172">
    <property type="component" value="Unassembled WGS sequence"/>
</dbReference>
<dbReference type="RefSeq" id="WP_076171120.1">
    <property type="nucleotide sequence ID" value="NZ_MRTP01000004.1"/>
</dbReference>
<dbReference type="InterPro" id="IPR001466">
    <property type="entry name" value="Beta-lactam-related"/>
</dbReference>
<dbReference type="SUPFAM" id="SSF56601">
    <property type="entry name" value="beta-lactamase/transpeptidase-like"/>
    <property type="match status" value="1"/>
</dbReference>
<dbReference type="InterPro" id="IPR050789">
    <property type="entry name" value="Diverse_Enzym_Activities"/>
</dbReference>
<name>A0A1R1EP53_9BACL</name>
<feature type="domain" description="Beta-lactamase-related" evidence="1">
    <location>
        <begin position="19"/>
        <end position="293"/>
    </location>
</feature>
<dbReference type="PANTHER" id="PTHR43283">
    <property type="entry name" value="BETA-LACTAMASE-RELATED"/>
    <property type="match status" value="1"/>
</dbReference>
<protein>
    <submittedName>
        <fullName evidence="2">Serine hydrolase</fullName>
    </submittedName>
</protein>
<dbReference type="InterPro" id="IPR012338">
    <property type="entry name" value="Beta-lactam/transpept-like"/>
</dbReference>
<dbReference type="STRING" id="297318.BK138_17375"/>